<protein>
    <submittedName>
        <fullName evidence="1">Uncharacterized protein</fullName>
    </submittedName>
</protein>
<gene>
    <name evidence="1" type="ORF">BV25DRAFT_1920057</name>
</gene>
<evidence type="ECO:0000313" key="2">
    <source>
        <dbReference type="Proteomes" id="UP000814140"/>
    </source>
</evidence>
<comment type="caution">
    <text evidence="1">The sequence shown here is derived from an EMBL/GenBank/DDBJ whole genome shotgun (WGS) entry which is preliminary data.</text>
</comment>
<sequence length="177" mass="19256">MSVWQLPIAAGPLRDDDGVEALFNVGILVSPRRPQIYLCSVCSSTSPQRRSIGCSPTSDASGPKMPVSIARPSFYDFVSDTARCSDATVRIAPGAARRDMDEAHDVLLAELPWCRLTRLQLGETFSTKVAEPSTGSAYRKGSPCCADIETLPVPAPDSSFGRYGLHRRRVEKERDPS</sequence>
<reference evidence="1" key="2">
    <citation type="journal article" date="2022" name="New Phytol.">
        <title>Evolutionary transition to the ectomycorrhizal habit in the genomes of a hyperdiverse lineage of mushroom-forming fungi.</title>
        <authorList>
            <person name="Looney B."/>
            <person name="Miyauchi S."/>
            <person name="Morin E."/>
            <person name="Drula E."/>
            <person name="Courty P.E."/>
            <person name="Kohler A."/>
            <person name="Kuo A."/>
            <person name="LaButti K."/>
            <person name="Pangilinan J."/>
            <person name="Lipzen A."/>
            <person name="Riley R."/>
            <person name="Andreopoulos W."/>
            <person name="He G."/>
            <person name="Johnson J."/>
            <person name="Nolan M."/>
            <person name="Tritt A."/>
            <person name="Barry K.W."/>
            <person name="Grigoriev I.V."/>
            <person name="Nagy L.G."/>
            <person name="Hibbett D."/>
            <person name="Henrissat B."/>
            <person name="Matheny P.B."/>
            <person name="Labbe J."/>
            <person name="Martin F.M."/>
        </authorList>
    </citation>
    <scope>NUCLEOTIDE SEQUENCE</scope>
    <source>
        <strain evidence="1">HHB10654</strain>
    </source>
</reference>
<accession>A0ACB8SPD1</accession>
<reference evidence="1" key="1">
    <citation type="submission" date="2021-03" db="EMBL/GenBank/DDBJ databases">
        <authorList>
            <consortium name="DOE Joint Genome Institute"/>
            <person name="Ahrendt S."/>
            <person name="Looney B.P."/>
            <person name="Miyauchi S."/>
            <person name="Morin E."/>
            <person name="Drula E."/>
            <person name="Courty P.E."/>
            <person name="Chicoki N."/>
            <person name="Fauchery L."/>
            <person name="Kohler A."/>
            <person name="Kuo A."/>
            <person name="Labutti K."/>
            <person name="Pangilinan J."/>
            <person name="Lipzen A."/>
            <person name="Riley R."/>
            <person name="Andreopoulos W."/>
            <person name="He G."/>
            <person name="Johnson J."/>
            <person name="Barry K.W."/>
            <person name="Grigoriev I.V."/>
            <person name="Nagy L."/>
            <person name="Hibbett D."/>
            <person name="Henrissat B."/>
            <person name="Matheny P.B."/>
            <person name="Labbe J."/>
            <person name="Martin F."/>
        </authorList>
    </citation>
    <scope>NUCLEOTIDE SEQUENCE</scope>
    <source>
        <strain evidence="1">HHB10654</strain>
    </source>
</reference>
<name>A0ACB8SPD1_9AGAM</name>
<organism evidence="1 2">
    <name type="scientific">Artomyces pyxidatus</name>
    <dbReference type="NCBI Taxonomy" id="48021"/>
    <lineage>
        <taxon>Eukaryota</taxon>
        <taxon>Fungi</taxon>
        <taxon>Dikarya</taxon>
        <taxon>Basidiomycota</taxon>
        <taxon>Agaricomycotina</taxon>
        <taxon>Agaricomycetes</taxon>
        <taxon>Russulales</taxon>
        <taxon>Auriscalpiaceae</taxon>
        <taxon>Artomyces</taxon>
    </lineage>
</organism>
<keyword evidence="2" id="KW-1185">Reference proteome</keyword>
<dbReference type="EMBL" id="MU277245">
    <property type="protein sequence ID" value="KAI0057591.1"/>
    <property type="molecule type" value="Genomic_DNA"/>
</dbReference>
<dbReference type="Proteomes" id="UP000814140">
    <property type="component" value="Unassembled WGS sequence"/>
</dbReference>
<evidence type="ECO:0000313" key="1">
    <source>
        <dbReference type="EMBL" id="KAI0057591.1"/>
    </source>
</evidence>
<proteinExistence type="predicted"/>